<dbReference type="FunFam" id="3.40.800.20:FF:000011">
    <property type="entry name" value="Histone deacetylase HOS3"/>
    <property type="match status" value="1"/>
</dbReference>
<feature type="compositionally biased region" description="Low complexity" evidence="1">
    <location>
        <begin position="859"/>
        <end position="873"/>
    </location>
</feature>
<feature type="compositionally biased region" description="Basic and acidic residues" evidence="1">
    <location>
        <begin position="194"/>
        <end position="209"/>
    </location>
</feature>
<feature type="region of interest" description="Disordered" evidence="1">
    <location>
        <begin position="1027"/>
        <end position="1097"/>
    </location>
</feature>
<dbReference type="Gene3D" id="3.40.800.20">
    <property type="entry name" value="Histone deacetylase domain"/>
    <property type="match status" value="1"/>
</dbReference>
<feature type="compositionally biased region" description="Low complexity" evidence="1">
    <location>
        <begin position="789"/>
        <end position="804"/>
    </location>
</feature>
<feature type="compositionally biased region" description="Polar residues" evidence="1">
    <location>
        <begin position="1170"/>
        <end position="1179"/>
    </location>
</feature>
<reference evidence="4" key="1">
    <citation type="submission" date="2017-03" db="EMBL/GenBank/DDBJ databases">
        <title>Genomes of endolithic fungi from Antarctica.</title>
        <authorList>
            <person name="Coleine C."/>
            <person name="Masonjones S."/>
            <person name="Stajich J.E."/>
        </authorList>
    </citation>
    <scope>NUCLEOTIDE SEQUENCE [LARGE SCALE GENOMIC DNA]</scope>
    <source>
        <strain evidence="4">CCFEE 5527</strain>
    </source>
</reference>
<dbReference type="Proteomes" id="UP000192596">
    <property type="component" value="Unassembled WGS sequence"/>
</dbReference>
<comment type="caution">
    <text evidence="3">The sequence shown here is derived from an EMBL/GenBank/DDBJ whole genome shotgun (WGS) entry which is preliminary data.</text>
</comment>
<feature type="region of interest" description="Disordered" evidence="1">
    <location>
        <begin position="742"/>
        <end position="804"/>
    </location>
</feature>
<feature type="compositionally biased region" description="Pro residues" evidence="1">
    <location>
        <begin position="1059"/>
        <end position="1068"/>
    </location>
</feature>
<dbReference type="InterPro" id="IPR053244">
    <property type="entry name" value="HDAC_HD_type_1"/>
</dbReference>
<feature type="domain" description="Ig-like" evidence="2">
    <location>
        <begin position="643"/>
        <end position="726"/>
    </location>
</feature>
<keyword evidence="4" id="KW-1185">Reference proteome</keyword>
<feature type="region of interest" description="Disordered" evidence="1">
    <location>
        <begin position="833"/>
        <end position="880"/>
    </location>
</feature>
<dbReference type="InterPro" id="IPR000286">
    <property type="entry name" value="HDACs"/>
</dbReference>
<dbReference type="InterPro" id="IPR037138">
    <property type="entry name" value="His_deacetylse_dom_sf"/>
</dbReference>
<feature type="region of interest" description="Disordered" evidence="1">
    <location>
        <begin position="194"/>
        <end position="213"/>
    </location>
</feature>
<gene>
    <name evidence="3" type="ORF">B0A48_09103</name>
</gene>
<feature type="region of interest" description="Disordered" evidence="1">
    <location>
        <begin position="962"/>
        <end position="992"/>
    </location>
</feature>
<dbReference type="AlphaFoldDB" id="A0A1V8T1N2"/>
<dbReference type="PANTHER" id="PTHR47558:SF1">
    <property type="entry name" value="HISTONE DEACETYLASE HOS3"/>
    <property type="match status" value="1"/>
</dbReference>
<dbReference type="SUPFAM" id="SSF52768">
    <property type="entry name" value="Arginase/deacetylase"/>
    <property type="match status" value="1"/>
</dbReference>
<dbReference type="InterPro" id="IPR023801">
    <property type="entry name" value="His_deacetylse_dom"/>
</dbReference>
<evidence type="ECO:0000259" key="2">
    <source>
        <dbReference type="PROSITE" id="PS50835"/>
    </source>
</evidence>
<dbReference type="CDD" id="cd09998">
    <property type="entry name" value="HDAC_Hos3"/>
    <property type="match status" value="1"/>
</dbReference>
<feature type="compositionally biased region" description="Polar residues" evidence="1">
    <location>
        <begin position="771"/>
        <end position="783"/>
    </location>
</feature>
<dbReference type="STRING" id="1507870.A0A1V8T1N2"/>
<dbReference type="GO" id="GO:0010468">
    <property type="term" value="P:regulation of gene expression"/>
    <property type="evidence" value="ECO:0007669"/>
    <property type="project" value="UniProtKB-ARBA"/>
</dbReference>
<accession>A0A1V8T1N2</accession>
<dbReference type="GO" id="GO:0005634">
    <property type="term" value="C:nucleus"/>
    <property type="evidence" value="ECO:0007669"/>
    <property type="project" value="TreeGrafter"/>
</dbReference>
<dbReference type="Pfam" id="PF00850">
    <property type="entry name" value="Hist_deacetyl"/>
    <property type="match status" value="1"/>
</dbReference>
<feature type="region of interest" description="Disordered" evidence="1">
    <location>
        <begin position="1"/>
        <end position="94"/>
    </location>
</feature>
<feature type="region of interest" description="Disordered" evidence="1">
    <location>
        <begin position="1159"/>
        <end position="1201"/>
    </location>
</feature>
<dbReference type="InterPro" id="IPR023696">
    <property type="entry name" value="Ureohydrolase_dom_sf"/>
</dbReference>
<evidence type="ECO:0000313" key="3">
    <source>
        <dbReference type="EMBL" id="OQO05335.1"/>
    </source>
</evidence>
<dbReference type="PRINTS" id="PR01270">
    <property type="entry name" value="HDASUPER"/>
</dbReference>
<dbReference type="InParanoid" id="A0A1V8T1N2"/>
<protein>
    <recommendedName>
        <fullName evidence="2">Ig-like domain-containing protein</fullName>
    </recommendedName>
</protein>
<organism evidence="3 4">
    <name type="scientific">Cryoendolithus antarcticus</name>
    <dbReference type="NCBI Taxonomy" id="1507870"/>
    <lineage>
        <taxon>Eukaryota</taxon>
        <taxon>Fungi</taxon>
        <taxon>Dikarya</taxon>
        <taxon>Ascomycota</taxon>
        <taxon>Pezizomycotina</taxon>
        <taxon>Dothideomycetes</taxon>
        <taxon>Dothideomycetidae</taxon>
        <taxon>Cladosporiales</taxon>
        <taxon>Cladosporiaceae</taxon>
        <taxon>Cryoendolithus</taxon>
    </lineage>
</organism>
<dbReference type="EMBL" id="NAJO01000019">
    <property type="protein sequence ID" value="OQO05335.1"/>
    <property type="molecule type" value="Genomic_DNA"/>
</dbReference>
<dbReference type="InterPro" id="IPR007110">
    <property type="entry name" value="Ig-like_dom"/>
</dbReference>
<dbReference type="PANTHER" id="PTHR47558">
    <property type="entry name" value="HISTONE DEACETYLASE HOS3"/>
    <property type="match status" value="1"/>
</dbReference>
<dbReference type="OrthoDB" id="5232919at2759"/>
<proteinExistence type="predicted"/>
<dbReference type="GO" id="GO:0004407">
    <property type="term" value="F:histone deacetylase activity"/>
    <property type="evidence" value="ECO:0007669"/>
    <property type="project" value="TreeGrafter"/>
</dbReference>
<sequence>MAYPNSSPGPGRPLLDPSQTSMEGTTSNTPLPGTPGPSTARNAPPTPHSARRTPSRQTTPQAAPSPRLNRQQSRSSLPGQHTPDQAEKRPTPKRSISNLISGLREAQATMKPIVEPVVLTAPDVAKIHFASELAQMEDDVVAETLVVLHDACYGHRFSRPKTSKGNLAMIVERPERLHAGVLGAATAFVRMGGHEQGGRHAPHPERKIDGPPPFKIRRTARELEVTSPCVTSVHGTAWMGELRGMCGLAGERLAKGEKELTRSASTDGIEKRTFHQGDLYLSQESLQAFQGALGGVADAVDAVFDSRTQTSRAFVAVRPPGHHCSADFPSGFCWLNNVHVGLEYAAQTHGLTHAAIIDFDLHHGDGSQAITWERNAKNYVKRQNGKLNKSKLGPDIGYYSLHDINSYPCELGDDEKVQAASLCIENAHCQSIWNVHLQTWKSIDEFWQLYEDRYRVLVDKARVFLRHHTERVRSEGKVQPKAAIFISAGFDASEYEGEGMQRHKVNVPTEFYARFTSDIVQLSQETGSGCDGRVVSVLEGGYSDRALCSGVLSHLSGLCLPETSITNSAYPPQQSGLGRSMHGANGAPSLEQQLDSMSLSHGSGLGRYDPSWWSTANLTALENKIHPPPPPGAGKKVRVGQQPTYATPTESFAYKVVDAQRYARTISGTMREVPAEARPPTPPPPEVDWITAAQELSKLLIPQDRQTFSCTAEELTGPKAEKRFVSPPTIVEGDAARQLRTRATKPARAGSSEHLHVVSKTDRRRTIAELPSSTEAVPQVTQQRRTSRRSSMASTMSVLSDQSVAPPMSAVPAVPAPGDMVNGAMRPPAVPRVTAKPSVQVKKTRSPAKPAAMSRITDSASAPVSPAVGSRSVENGMTLAPQPLPTDAMPTSPTPVQPNNVSDFDALVAKTSKLRLNPPISKEEHERKLKERLAAERRASALKGAETRRLNAAARKAAMVAPAEAKSATGLTPAQKARLGPHVGNGKPPAPVAAVQTTFQSPQATGVNSPTVAEPLAVTSVQEPTLAGPWPIADTDTAPQQNAHPAAPAPHVPYQKLEPQPPAPPSPLRPQQAEAAPVPADSTPNIPLPTPSLLPQTQEDVYDSPARQLLREEAVAQAHPANRHIDAKSSPVRELNAEILSYGALPVWSSTGAIPFAAPPPSAGTERSENQVAASTVHRSNAGAEGEDVWEVPVTPAQPGV</sequence>
<evidence type="ECO:0000313" key="4">
    <source>
        <dbReference type="Proteomes" id="UP000192596"/>
    </source>
</evidence>
<feature type="compositionally biased region" description="Polar residues" evidence="1">
    <location>
        <begin position="55"/>
        <end position="83"/>
    </location>
</feature>
<feature type="compositionally biased region" description="Polar residues" evidence="1">
    <location>
        <begin position="17"/>
        <end position="41"/>
    </location>
</feature>
<name>A0A1V8T1N2_9PEZI</name>
<feature type="compositionally biased region" description="Basic and acidic residues" evidence="1">
    <location>
        <begin position="751"/>
        <end position="767"/>
    </location>
</feature>
<evidence type="ECO:0000256" key="1">
    <source>
        <dbReference type="SAM" id="MobiDB-lite"/>
    </source>
</evidence>
<dbReference type="PROSITE" id="PS50835">
    <property type="entry name" value="IG_LIKE"/>
    <property type="match status" value="1"/>
</dbReference>